<evidence type="ECO:0000313" key="2">
    <source>
        <dbReference type="Proteomes" id="UP000694888"/>
    </source>
</evidence>
<proteinExistence type="predicted"/>
<feature type="region of interest" description="Disordered" evidence="1">
    <location>
        <begin position="1"/>
        <end position="72"/>
    </location>
</feature>
<reference evidence="3" key="1">
    <citation type="submission" date="2025-08" db="UniProtKB">
        <authorList>
            <consortium name="RefSeq"/>
        </authorList>
    </citation>
    <scope>IDENTIFICATION</scope>
</reference>
<dbReference type="RefSeq" id="XP_012938982.1">
    <property type="nucleotide sequence ID" value="XM_013083528.2"/>
</dbReference>
<evidence type="ECO:0000313" key="3">
    <source>
        <dbReference type="RefSeq" id="XP_012938982.1"/>
    </source>
</evidence>
<dbReference type="Proteomes" id="UP000694888">
    <property type="component" value="Unplaced"/>
</dbReference>
<accession>A0ABM1A1L3</accession>
<dbReference type="GeneID" id="106012005"/>
<sequence length="232" mass="24641">EDDDENDDCSDEKKNNNNTKDSNRDEQIDVVTESGDVTRSSSDRRGDNSSSKHHEPEVSHCRLSPELPRGPAYIASDHAHVDLDSGKPKIWSVTDFLSSAHHPAKDGPPGAFSKLDTLKSVSDLSPTGLTASDASRANALLGRSVGSSATSNGLSPLSSPAHHLSAYQSTLGYGVGAYPYALSSYGGAKLLRPSMSAAAAVSRFSPFPSVRPMGMDSPYIPRRDIGLTREGE</sequence>
<feature type="compositionally biased region" description="Basic and acidic residues" evidence="1">
    <location>
        <begin position="11"/>
        <end position="27"/>
    </location>
</feature>
<feature type="non-terminal residue" evidence="3">
    <location>
        <position position="1"/>
    </location>
</feature>
<keyword evidence="2" id="KW-1185">Reference proteome</keyword>
<gene>
    <name evidence="3" type="primary">LOC106012005</name>
</gene>
<evidence type="ECO:0000256" key="1">
    <source>
        <dbReference type="SAM" id="MobiDB-lite"/>
    </source>
</evidence>
<organism evidence="2 3">
    <name type="scientific">Aplysia californica</name>
    <name type="common">California sea hare</name>
    <dbReference type="NCBI Taxonomy" id="6500"/>
    <lineage>
        <taxon>Eukaryota</taxon>
        <taxon>Metazoa</taxon>
        <taxon>Spiralia</taxon>
        <taxon>Lophotrochozoa</taxon>
        <taxon>Mollusca</taxon>
        <taxon>Gastropoda</taxon>
        <taxon>Heterobranchia</taxon>
        <taxon>Euthyneura</taxon>
        <taxon>Tectipleura</taxon>
        <taxon>Aplysiida</taxon>
        <taxon>Aplysioidea</taxon>
        <taxon>Aplysiidae</taxon>
        <taxon>Aplysia</taxon>
    </lineage>
</organism>
<name>A0ABM1A1L3_APLCA</name>
<feature type="compositionally biased region" description="Acidic residues" evidence="1">
    <location>
        <begin position="1"/>
        <end position="10"/>
    </location>
</feature>
<protein>
    <submittedName>
        <fullName evidence="3">Uncharacterized protein LOC106012005</fullName>
    </submittedName>
</protein>
<feature type="compositionally biased region" description="Basic and acidic residues" evidence="1">
    <location>
        <begin position="41"/>
        <end position="60"/>
    </location>
</feature>